<dbReference type="GO" id="GO:0003727">
    <property type="term" value="F:single-stranded RNA binding"/>
    <property type="evidence" value="ECO:0007669"/>
    <property type="project" value="TreeGrafter"/>
</dbReference>
<dbReference type="InterPro" id="IPR007358">
    <property type="entry name" value="Nucleoid_associated_NdpA"/>
</dbReference>
<reference evidence="4 5" key="1">
    <citation type="submission" date="2016-08" db="EMBL/GenBank/DDBJ databases">
        <title>Evolution of the type three secretion system and type three effector repertoires in Xanthomonas.</title>
        <authorList>
            <person name="Merda D."/>
            <person name="Briand M."/>
            <person name="Bosis E."/>
            <person name="Rousseau C."/>
            <person name="Portier P."/>
            <person name="Jacques M.-A."/>
            <person name="Fischer-Le Saux M."/>
        </authorList>
    </citation>
    <scope>NUCLEOTIDE SEQUENCE [LARGE SCALE GENOMIC DNA]</scope>
    <source>
        <strain evidence="4 5">CFBP 3122</strain>
    </source>
</reference>
<evidence type="ECO:0008006" key="6">
    <source>
        <dbReference type="Google" id="ProtNLM"/>
    </source>
</evidence>
<evidence type="ECO:0000256" key="1">
    <source>
        <dbReference type="ARBA" id="ARBA00004453"/>
    </source>
</evidence>
<dbReference type="PANTHER" id="PTHR38772:SF1">
    <property type="entry name" value="NUCLEOID-ASSOCIATED PROTEIN YEJK"/>
    <property type="match status" value="1"/>
</dbReference>
<proteinExistence type="inferred from homology"/>
<keyword evidence="3" id="KW-0963">Cytoplasm</keyword>
<dbReference type="EMBL" id="MIGV01000002">
    <property type="protein sequence ID" value="PPT78157.1"/>
    <property type="molecule type" value="Genomic_DNA"/>
</dbReference>
<gene>
    <name evidence="4" type="ORF">XaplCFBP3122_02360</name>
</gene>
<dbReference type="GO" id="GO:0043590">
    <property type="term" value="C:bacterial nucleoid"/>
    <property type="evidence" value="ECO:0007669"/>
    <property type="project" value="TreeGrafter"/>
</dbReference>
<evidence type="ECO:0000256" key="2">
    <source>
        <dbReference type="ARBA" id="ARBA00009035"/>
    </source>
</evidence>
<organism evidence="4 5">
    <name type="scientific">Xanthomonas arboricola pv. populi</name>
    <dbReference type="NCBI Taxonomy" id="487823"/>
    <lineage>
        <taxon>Bacteria</taxon>
        <taxon>Pseudomonadati</taxon>
        <taxon>Pseudomonadota</taxon>
        <taxon>Gammaproteobacteria</taxon>
        <taxon>Lysobacterales</taxon>
        <taxon>Lysobacteraceae</taxon>
        <taxon>Xanthomonas</taxon>
    </lineage>
</organism>
<dbReference type="GO" id="GO:0003690">
    <property type="term" value="F:double-stranded DNA binding"/>
    <property type="evidence" value="ECO:0007669"/>
    <property type="project" value="TreeGrafter"/>
</dbReference>
<evidence type="ECO:0000256" key="3">
    <source>
        <dbReference type="ARBA" id="ARBA00022490"/>
    </source>
</evidence>
<comment type="subcellular location">
    <subcellularLocation>
        <location evidence="1">Cytoplasm</location>
        <location evidence="1">Nucleoid</location>
    </subcellularLocation>
</comment>
<dbReference type="PANTHER" id="PTHR38772">
    <property type="match status" value="1"/>
</dbReference>
<dbReference type="Proteomes" id="UP000238270">
    <property type="component" value="Unassembled WGS sequence"/>
</dbReference>
<sequence length="388" mass="42911">MLTMSRQWIIGKGGAMDALKSAVIHSLEREAHETTTNIRHGKGLLDPANEMVLRLASKLAELVGKGGNGVLWGQFAAANREGEFPGAVRACMQSELDSESFLALSHKAMKELSEQAEKKTGATGGHIFFGQFSSNGADFLLVAMMKKKGAIQLSDDLQPTHIDQIDMSKLHQAARINLTRYEKHLSSQDADTEDQPDASSAAVEKTYLCFVNRRGREEVADYFVDALGCVKGTSSSQLTTKLLKFVRQFVRDNDTLRDMHPEIKQGIVDYLQALPEEKPVLLDEVVQAAKAKVKPQDAVHLDMLKEFLNSEQCQIPDEFTLSREALKAHIRIKAKSSNWSFWFETGSVGTKNTEIIYDPTTKGVTFTKLPDSTIDGVEDALRARGEIP</sequence>
<protein>
    <recommendedName>
        <fullName evidence="6">Nucleoid-associated protein</fullName>
    </recommendedName>
</protein>
<accession>A0A2S6Z8T0</accession>
<dbReference type="Pfam" id="PF04245">
    <property type="entry name" value="NA37"/>
    <property type="match status" value="1"/>
</dbReference>
<comment type="similarity">
    <text evidence="2">Belongs to the YejK family.</text>
</comment>
<comment type="caution">
    <text evidence="4">The sequence shown here is derived from an EMBL/GenBank/DDBJ whole genome shotgun (WGS) entry which is preliminary data.</text>
</comment>
<evidence type="ECO:0000313" key="4">
    <source>
        <dbReference type="EMBL" id="PPT78157.1"/>
    </source>
</evidence>
<name>A0A2S6Z8T0_9XANT</name>
<evidence type="ECO:0000313" key="5">
    <source>
        <dbReference type="Proteomes" id="UP000238270"/>
    </source>
</evidence>
<dbReference type="AlphaFoldDB" id="A0A2S6Z8T0"/>